<dbReference type="RefSeq" id="WP_147101396.1">
    <property type="nucleotide sequence ID" value="NZ_VOOS01000005.1"/>
</dbReference>
<accession>A0A5C6RQ30</accession>
<gene>
    <name evidence="1" type="ORF">FRY74_10720</name>
</gene>
<dbReference type="InterPro" id="IPR009050">
    <property type="entry name" value="Globin-like_sf"/>
</dbReference>
<keyword evidence="2" id="KW-1185">Reference proteome</keyword>
<dbReference type="GO" id="GO:0019825">
    <property type="term" value="F:oxygen binding"/>
    <property type="evidence" value="ECO:0007669"/>
    <property type="project" value="InterPro"/>
</dbReference>
<name>A0A5C6RQ30_9FLAO</name>
<dbReference type="Gene3D" id="1.10.490.10">
    <property type="entry name" value="Globins"/>
    <property type="match status" value="1"/>
</dbReference>
<dbReference type="GO" id="GO:0020037">
    <property type="term" value="F:heme binding"/>
    <property type="evidence" value="ECO:0007669"/>
    <property type="project" value="InterPro"/>
</dbReference>
<dbReference type="EMBL" id="VOOS01000005">
    <property type="protein sequence ID" value="TXB64257.1"/>
    <property type="molecule type" value="Genomic_DNA"/>
</dbReference>
<dbReference type="OrthoDB" id="25954at2"/>
<sequence length="124" mass="14625">MRDIETKEDIAFLMNEFYSKMLKDDLIGYIFTDVAHLDLQKHLPSLTNFWENMLLNANGYKKNVMDIHFKLNAKEELQKAHFNRWLELLVETVKEHYKGEKAQRMLNSANSIAGVMQFKLGKMN</sequence>
<dbReference type="CDD" id="cd08916">
    <property type="entry name" value="TrHb3_P"/>
    <property type="match status" value="1"/>
</dbReference>
<evidence type="ECO:0000313" key="1">
    <source>
        <dbReference type="EMBL" id="TXB64257.1"/>
    </source>
</evidence>
<dbReference type="AlphaFoldDB" id="A0A5C6RQ30"/>
<comment type="caution">
    <text evidence="1">The sequence shown here is derived from an EMBL/GenBank/DDBJ whole genome shotgun (WGS) entry which is preliminary data.</text>
</comment>
<reference evidence="1 2" key="1">
    <citation type="submission" date="2019-08" db="EMBL/GenBank/DDBJ databases">
        <title>Genome of Vicingus serpentipes NCIMB 15042.</title>
        <authorList>
            <person name="Bowman J.P."/>
        </authorList>
    </citation>
    <scope>NUCLEOTIDE SEQUENCE [LARGE SCALE GENOMIC DNA]</scope>
    <source>
        <strain evidence="1 2">NCIMB 15042</strain>
    </source>
</reference>
<dbReference type="SUPFAM" id="SSF46458">
    <property type="entry name" value="Globin-like"/>
    <property type="match status" value="1"/>
</dbReference>
<evidence type="ECO:0000313" key="2">
    <source>
        <dbReference type="Proteomes" id="UP000321721"/>
    </source>
</evidence>
<organism evidence="1 2">
    <name type="scientific">Vicingus serpentipes</name>
    <dbReference type="NCBI Taxonomy" id="1926625"/>
    <lineage>
        <taxon>Bacteria</taxon>
        <taxon>Pseudomonadati</taxon>
        <taxon>Bacteroidota</taxon>
        <taxon>Flavobacteriia</taxon>
        <taxon>Flavobacteriales</taxon>
        <taxon>Vicingaceae</taxon>
        <taxon>Vicingus</taxon>
    </lineage>
</organism>
<proteinExistence type="predicted"/>
<dbReference type="InterPro" id="IPR012292">
    <property type="entry name" value="Globin/Proto"/>
</dbReference>
<dbReference type="Proteomes" id="UP000321721">
    <property type="component" value="Unassembled WGS sequence"/>
</dbReference>
<protein>
    <submittedName>
        <fullName evidence="1">Group III truncated hemoglobin</fullName>
    </submittedName>
</protein>